<dbReference type="RefSeq" id="WP_176785534.1">
    <property type="nucleotide sequence ID" value="NZ_FNGS01000004.1"/>
</dbReference>
<reference evidence="2 3" key="1">
    <citation type="submission" date="2016-10" db="EMBL/GenBank/DDBJ databases">
        <authorList>
            <person name="de Groot N.N."/>
        </authorList>
    </citation>
    <scope>NUCLEOTIDE SEQUENCE [LARGE SCALE GENOMIC DNA]</scope>
    <source>
        <strain evidence="2 3">DSM 21668</strain>
    </source>
</reference>
<keyword evidence="1" id="KW-0472">Membrane</keyword>
<gene>
    <name evidence="2" type="ORF">SAMN04488090_2624</name>
</gene>
<evidence type="ECO:0000256" key="1">
    <source>
        <dbReference type="SAM" id="Phobius"/>
    </source>
</evidence>
<dbReference type="AlphaFoldDB" id="A0A1G9QIG5"/>
<evidence type="ECO:0008006" key="4">
    <source>
        <dbReference type="Google" id="ProtNLM"/>
    </source>
</evidence>
<dbReference type="STRING" id="563176.SAMN04488090_2624"/>
<keyword evidence="3" id="KW-1185">Reference proteome</keyword>
<sequence length="52" mass="5950">MFRNLITQLQGADLYMISSLLIFVLFFAAMGLYVLLADKKHLNRMSAMPLDN</sequence>
<evidence type="ECO:0000313" key="2">
    <source>
        <dbReference type="EMBL" id="SDM10105.1"/>
    </source>
</evidence>
<keyword evidence="1" id="KW-1133">Transmembrane helix</keyword>
<dbReference type="EMBL" id="FNGS01000004">
    <property type="protein sequence ID" value="SDM10105.1"/>
    <property type="molecule type" value="Genomic_DNA"/>
</dbReference>
<feature type="transmembrane region" description="Helical" evidence="1">
    <location>
        <begin position="14"/>
        <end position="36"/>
    </location>
</feature>
<evidence type="ECO:0000313" key="3">
    <source>
        <dbReference type="Proteomes" id="UP000198901"/>
    </source>
</evidence>
<dbReference type="Proteomes" id="UP000198901">
    <property type="component" value="Unassembled WGS sequence"/>
</dbReference>
<name>A0A1G9QIG5_9BACT</name>
<keyword evidence="1" id="KW-0812">Transmembrane</keyword>
<proteinExistence type="predicted"/>
<organism evidence="2 3">
    <name type="scientific">Siphonobacter aquaeclarae</name>
    <dbReference type="NCBI Taxonomy" id="563176"/>
    <lineage>
        <taxon>Bacteria</taxon>
        <taxon>Pseudomonadati</taxon>
        <taxon>Bacteroidota</taxon>
        <taxon>Cytophagia</taxon>
        <taxon>Cytophagales</taxon>
        <taxon>Cytophagaceae</taxon>
        <taxon>Siphonobacter</taxon>
    </lineage>
</organism>
<accession>A0A1G9QIG5</accession>
<protein>
    <recommendedName>
        <fullName evidence="4">Cbb3-type cytochrome oxidase component FixQ</fullName>
    </recommendedName>
</protein>